<proteinExistence type="predicted"/>
<dbReference type="Proteomes" id="UP000807469">
    <property type="component" value="Unassembled WGS sequence"/>
</dbReference>
<organism evidence="2 3">
    <name type="scientific">Pholiota conissans</name>
    <dbReference type="NCBI Taxonomy" id="109636"/>
    <lineage>
        <taxon>Eukaryota</taxon>
        <taxon>Fungi</taxon>
        <taxon>Dikarya</taxon>
        <taxon>Basidiomycota</taxon>
        <taxon>Agaricomycotina</taxon>
        <taxon>Agaricomycetes</taxon>
        <taxon>Agaricomycetidae</taxon>
        <taxon>Agaricales</taxon>
        <taxon>Agaricineae</taxon>
        <taxon>Strophariaceae</taxon>
        <taxon>Pholiota</taxon>
    </lineage>
</organism>
<evidence type="ECO:0000313" key="2">
    <source>
        <dbReference type="EMBL" id="KAF9474517.1"/>
    </source>
</evidence>
<evidence type="ECO:0000256" key="1">
    <source>
        <dbReference type="SAM" id="MobiDB-lite"/>
    </source>
</evidence>
<evidence type="ECO:0000313" key="3">
    <source>
        <dbReference type="Proteomes" id="UP000807469"/>
    </source>
</evidence>
<gene>
    <name evidence="2" type="ORF">BDN70DRAFT_311999</name>
</gene>
<protein>
    <submittedName>
        <fullName evidence="2">Uncharacterized protein</fullName>
    </submittedName>
</protein>
<reference evidence="2" key="1">
    <citation type="submission" date="2020-11" db="EMBL/GenBank/DDBJ databases">
        <authorList>
            <consortium name="DOE Joint Genome Institute"/>
            <person name="Ahrendt S."/>
            <person name="Riley R."/>
            <person name="Andreopoulos W."/>
            <person name="Labutti K."/>
            <person name="Pangilinan J."/>
            <person name="Ruiz-Duenas F.J."/>
            <person name="Barrasa J.M."/>
            <person name="Sanchez-Garcia M."/>
            <person name="Camarero S."/>
            <person name="Miyauchi S."/>
            <person name="Serrano A."/>
            <person name="Linde D."/>
            <person name="Babiker R."/>
            <person name="Drula E."/>
            <person name="Ayuso-Fernandez I."/>
            <person name="Pacheco R."/>
            <person name="Padilla G."/>
            <person name="Ferreira P."/>
            <person name="Barriuso J."/>
            <person name="Kellner H."/>
            <person name="Castanera R."/>
            <person name="Alfaro M."/>
            <person name="Ramirez L."/>
            <person name="Pisabarro A.G."/>
            <person name="Kuo A."/>
            <person name="Tritt A."/>
            <person name="Lipzen A."/>
            <person name="He G."/>
            <person name="Yan M."/>
            <person name="Ng V."/>
            <person name="Cullen D."/>
            <person name="Martin F."/>
            <person name="Rosso M.-N."/>
            <person name="Henrissat B."/>
            <person name="Hibbett D."/>
            <person name="Martinez A.T."/>
            <person name="Grigoriev I.V."/>
        </authorList>
    </citation>
    <scope>NUCLEOTIDE SEQUENCE</scope>
    <source>
        <strain evidence="2">CIRM-BRFM 674</strain>
    </source>
</reference>
<name>A0A9P6CPZ8_9AGAR</name>
<accession>A0A9P6CPZ8</accession>
<feature type="region of interest" description="Disordered" evidence="1">
    <location>
        <begin position="180"/>
        <end position="201"/>
    </location>
</feature>
<dbReference type="EMBL" id="MU155375">
    <property type="protein sequence ID" value="KAF9474517.1"/>
    <property type="molecule type" value="Genomic_DNA"/>
</dbReference>
<keyword evidence="3" id="KW-1185">Reference proteome</keyword>
<dbReference type="AlphaFoldDB" id="A0A9P6CPZ8"/>
<feature type="compositionally biased region" description="Basic and acidic residues" evidence="1">
    <location>
        <begin position="185"/>
        <end position="201"/>
    </location>
</feature>
<sequence>MFMLLVKLAAPNNSSESGDAIDVLFTHPSLAELFEQMGSWTDDYLRFSQAMDTLSEQKSLRRIDAKFINLFDFIRDILRQNLTTSGNLQNLDFFFYLFSIFVWYLLRWSPAQDVLGDGSSILGQALRSLLGALYTSWSSGGKDEAFESRFKGSDPDDHRFSEEWWNGIFRHANTASPLLGLPVTPKEKTAPGAGDEDRTGTEHYLTINVGGPYDA</sequence>
<comment type="caution">
    <text evidence="2">The sequence shown here is derived from an EMBL/GenBank/DDBJ whole genome shotgun (WGS) entry which is preliminary data.</text>
</comment>